<dbReference type="PANTHER" id="PTHR24281">
    <property type="entry name" value="STEROID 21-HYDROXYLASE-RELATED"/>
    <property type="match status" value="1"/>
</dbReference>
<dbReference type="PRINTS" id="PR00385">
    <property type="entry name" value="P450"/>
</dbReference>
<dbReference type="AlphaFoldDB" id="A0A9D4U0F2"/>
<evidence type="ECO:0000256" key="1">
    <source>
        <dbReference type="PIRSR" id="PIRSR602401-1"/>
    </source>
</evidence>
<evidence type="ECO:0000313" key="3">
    <source>
        <dbReference type="EMBL" id="KAI5058978.1"/>
    </source>
</evidence>
<keyword evidence="4" id="KW-1185">Reference proteome</keyword>
<keyword evidence="1 2" id="KW-0349">Heme</keyword>
<dbReference type="GO" id="GO:0004497">
    <property type="term" value="F:monooxygenase activity"/>
    <property type="evidence" value="ECO:0007669"/>
    <property type="project" value="UniProtKB-KW"/>
</dbReference>
<keyword evidence="1 2" id="KW-0479">Metal-binding</keyword>
<comment type="cofactor">
    <cofactor evidence="1">
        <name>heme</name>
        <dbReference type="ChEBI" id="CHEBI:30413"/>
    </cofactor>
</comment>
<dbReference type="InterPro" id="IPR001128">
    <property type="entry name" value="Cyt_P450"/>
</dbReference>
<dbReference type="PRINTS" id="PR00463">
    <property type="entry name" value="EP450I"/>
</dbReference>
<dbReference type="GO" id="GO:0020037">
    <property type="term" value="F:heme binding"/>
    <property type="evidence" value="ECO:0007669"/>
    <property type="project" value="InterPro"/>
</dbReference>
<dbReference type="OrthoDB" id="1055148at2759"/>
<dbReference type="InterPro" id="IPR036396">
    <property type="entry name" value="Cyt_P450_sf"/>
</dbReference>
<dbReference type="InterPro" id="IPR017972">
    <property type="entry name" value="Cyt_P450_CS"/>
</dbReference>
<dbReference type="EMBL" id="JABFUD020000025">
    <property type="protein sequence ID" value="KAI5058978.1"/>
    <property type="molecule type" value="Genomic_DNA"/>
</dbReference>
<organism evidence="3 4">
    <name type="scientific">Adiantum capillus-veneris</name>
    <name type="common">Maidenhair fern</name>
    <dbReference type="NCBI Taxonomy" id="13818"/>
    <lineage>
        <taxon>Eukaryota</taxon>
        <taxon>Viridiplantae</taxon>
        <taxon>Streptophyta</taxon>
        <taxon>Embryophyta</taxon>
        <taxon>Tracheophyta</taxon>
        <taxon>Polypodiopsida</taxon>
        <taxon>Polypodiidae</taxon>
        <taxon>Polypodiales</taxon>
        <taxon>Pteridineae</taxon>
        <taxon>Pteridaceae</taxon>
        <taxon>Vittarioideae</taxon>
        <taxon>Adiantum</taxon>
    </lineage>
</organism>
<keyword evidence="2" id="KW-0560">Oxidoreductase</keyword>
<dbReference type="GO" id="GO:0005506">
    <property type="term" value="F:iron ion binding"/>
    <property type="evidence" value="ECO:0007669"/>
    <property type="project" value="InterPro"/>
</dbReference>
<dbReference type="Pfam" id="PF00067">
    <property type="entry name" value="p450"/>
    <property type="match status" value="1"/>
</dbReference>
<reference evidence="3" key="1">
    <citation type="submission" date="2021-01" db="EMBL/GenBank/DDBJ databases">
        <title>Adiantum capillus-veneris genome.</title>
        <authorList>
            <person name="Fang Y."/>
            <person name="Liao Q."/>
        </authorList>
    </citation>
    <scope>NUCLEOTIDE SEQUENCE</scope>
    <source>
        <strain evidence="3">H3</strain>
        <tissue evidence="3">Leaf</tissue>
    </source>
</reference>
<keyword evidence="2" id="KW-0503">Monooxygenase</keyword>
<comment type="similarity">
    <text evidence="2">Belongs to the cytochrome P450 family.</text>
</comment>
<dbReference type="Proteomes" id="UP000886520">
    <property type="component" value="Chromosome 25"/>
</dbReference>
<sequence length="182" mass="20337">MAELLNQQERKAMKRLAEELGAAMSMEARGIDEEEQLQVRLQQQVDEGQLARLPYLEAVMKESLRLHPPASTLLPHFCKEETEVAGYRVPAKSMVVVNAWGMGRDESVWENAHLFQPERFVAGGPDSHIMLGGPSNYQLLAFGRGWRGCPGRNLGLTMASLVVANLVHSFNWDIDHGASTRR</sequence>
<dbReference type="PROSITE" id="PS00086">
    <property type="entry name" value="CYTOCHROME_P450"/>
    <property type="match status" value="1"/>
</dbReference>
<protein>
    <recommendedName>
        <fullName evidence="5">Cytochrome P450</fullName>
    </recommendedName>
</protein>
<evidence type="ECO:0008006" key="5">
    <source>
        <dbReference type="Google" id="ProtNLM"/>
    </source>
</evidence>
<feature type="binding site" description="axial binding residue" evidence="1">
    <location>
        <position position="149"/>
    </location>
    <ligand>
        <name>heme</name>
        <dbReference type="ChEBI" id="CHEBI:30413"/>
    </ligand>
    <ligandPart>
        <name>Fe</name>
        <dbReference type="ChEBI" id="CHEBI:18248"/>
    </ligandPart>
</feature>
<proteinExistence type="inferred from homology"/>
<accession>A0A9D4U0F2</accession>
<evidence type="ECO:0000256" key="2">
    <source>
        <dbReference type="RuleBase" id="RU000461"/>
    </source>
</evidence>
<dbReference type="SUPFAM" id="SSF48264">
    <property type="entry name" value="Cytochrome P450"/>
    <property type="match status" value="1"/>
</dbReference>
<keyword evidence="1 2" id="KW-0408">Iron</keyword>
<comment type="caution">
    <text evidence="3">The sequence shown here is derived from an EMBL/GenBank/DDBJ whole genome shotgun (WGS) entry which is preliminary data.</text>
</comment>
<name>A0A9D4U0F2_ADICA</name>
<gene>
    <name evidence="3" type="ORF">GOP47_0025297</name>
</gene>
<evidence type="ECO:0000313" key="4">
    <source>
        <dbReference type="Proteomes" id="UP000886520"/>
    </source>
</evidence>
<dbReference type="Gene3D" id="1.10.630.10">
    <property type="entry name" value="Cytochrome P450"/>
    <property type="match status" value="1"/>
</dbReference>
<dbReference type="InterPro" id="IPR002401">
    <property type="entry name" value="Cyt_P450_E_grp-I"/>
</dbReference>
<dbReference type="GO" id="GO:0016705">
    <property type="term" value="F:oxidoreductase activity, acting on paired donors, with incorporation or reduction of molecular oxygen"/>
    <property type="evidence" value="ECO:0007669"/>
    <property type="project" value="InterPro"/>
</dbReference>